<dbReference type="GO" id="GO:0030145">
    <property type="term" value="F:manganese ion binding"/>
    <property type="evidence" value="ECO:0007669"/>
    <property type="project" value="InterPro"/>
</dbReference>
<evidence type="ECO:0000256" key="1">
    <source>
        <dbReference type="ARBA" id="ARBA00005750"/>
    </source>
</evidence>
<dbReference type="PIRSF" id="PIRSF016557">
    <property type="entry name" value="Caps_synth_CpsB"/>
    <property type="match status" value="1"/>
</dbReference>
<evidence type="ECO:0000313" key="5">
    <source>
        <dbReference type="EMBL" id="MBB5284983.1"/>
    </source>
</evidence>
<dbReference type="EMBL" id="JACHGF010000004">
    <property type="protein sequence ID" value="MBB5284983.1"/>
    <property type="molecule type" value="Genomic_DNA"/>
</dbReference>
<dbReference type="PANTHER" id="PTHR39181">
    <property type="entry name" value="TYROSINE-PROTEIN PHOSPHATASE YWQE"/>
    <property type="match status" value="1"/>
</dbReference>
<evidence type="ECO:0000256" key="2">
    <source>
        <dbReference type="ARBA" id="ARBA00013064"/>
    </source>
</evidence>
<dbReference type="InterPro" id="IPR016667">
    <property type="entry name" value="Caps_polysacc_synth_CpsB/CapC"/>
</dbReference>
<proteinExistence type="inferred from homology"/>
<evidence type="ECO:0000313" key="6">
    <source>
        <dbReference type="Proteomes" id="UP000557307"/>
    </source>
</evidence>
<dbReference type="Pfam" id="PF19567">
    <property type="entry name" value="CpsB_CapC"/>
    <property type="match status" value="1"/>
</dbReference>
<comment type="similarity">
    <text evidence="1">Belongs to the metallo-dependent hydrolases superfamily. CpsB/CapC family.</text>
</comment>
<dbReference type="AlphaFoldDB" id="A0A840TUP6"/>
<sequence length="250" mass="28578">MASLAAPITHANQVLASLGSDLHVHLLPGIDDGARTVADGLTLLEKHYQSGIRSIVATPHVRADFFLNTQASIRAAWELIYPEAQRQWPDLRLTYAAEYFADDYLMSLIEQEELLPLFDRYLLVETSMNRESPYLSEIIRTLLDKGWKPVLAHPERYRPWHKRPDRYAELHEMNVIFQVNLLSLAGVYGPAEKAMAEKLIHLGWVGAVGSDLHHPNQYHYIQKAVQNPFFQMLNDVPLLNHALLHTTRNE</sequence>
<organism evidence="5 6">
    <name type="scientific">Rhabdobacter roseus</name>
    <dbReference type="NCBI Taxonomy" id="1655419"/>
    <lineage>
        <taxon>Bacteria</taxon>
        <taxon>Pseudomonadati</taxon>
        <taxon>Bacteroidota</taxon>
        <taxon>Cytophagia</taxon>
        <taxon>Cytophagales</taxon>
        <taxon>Cytophagaceae</taxon>
        <taxon>Rhabdobacter</taxon>
    </lineage>
</organism>
<keyword evidence="6" id="KW-1185">Reference proteome</keyword>
<reference evidence="5 6" key="1">
    <citation type="submission" date="2020-08" db="EMBL/GenBank/DDBJ databases">
        <title>Genomic Encyclopedia of Type Strains, Phase IV (KMG-IV): sequencing the most valuable type-strain genomes for metagenomic binning, comparative biology and taxonomic classification.</title>
        <authorList>
            <person name="Goeker M."/>
        </authorList>
    </citation>
    <scope>NUCLEOTIDE SEQUENCE [LARGE SCALE GENOMIC DNA]</scope>
    <source>
        <strain evidence="5 6">DSM 105074</strain>
    </source>
</reference>
<dbReference type="GO" id="GO:0004725">
    <property type="term" value="F:protein tyrosine phosphatase activity"/>
    <property type="evidence" value="ECO:0007669"/>
    <property type="project" value="UniProtKB-EC"/>
</dbReference>
<dbReference type="Gene3D" id="3.20.20.140">
    <property type="entry name" value="Metal-dependent hydrolases"/>
    <property type="match status" value="1"/>
</dbReference>
<dbReference type="SUPFAM" id="SSF89550">
    <property type="entry name" value="PHP domain-like"/>
    <property type="match status" value="1"/>
</dbReference>
<dbReference type="RefSeq" id="WP_184174922.1">
    <property type="nucleotide sequence ID" value="NZ_JACHGF010000004.1"/>
</dbReference>
<name>A0A840TUP6_9BACT</name>
<comment type="catalytic activity">
    <reaction evidence="4">
        <text>O-phospho-L-tyrosyl-[protein] + H2O = L-tyrosyl-[protein] + phosphate</text>
        <dbReference type="Rhea" id="RHEA:10684"/>
        <dbReference type="Rhea" id="RHEA-COMP:10136"/>
        <dbReference type="Rhea" id="RHEA-COMP:20101"/>
        <dbReference type="ChEBI" id="CHEBI:15377"/>
        <dbReference type="ChEBI" id="CHEBI:43474"/>
        <dbReference type="ChEBI" id="CHEBI:46858"/>
        <dbReference type="ChEBI" id="CHEBI:61978"/>
        <dbReference type="EC" id="3.1.3.48"/>
    </reaction>
</comment>
<dbReference type="PANTHER" id="PTHR39181:SF1">
    <property type="entry name" value="TYROSINE-PROTEIN PHOSPHATASE YWQE"/>
    <property type="match status" value="1"/>
</dbReference>
<protein>
    <recommendedName>
        <fullName evidence="2">protein-tyrosine-phosphatase</fullName>
        <ecNumber evidence="2">3.1.3.48</ecNumber>
    </recommendedName>
</protein>
<comment type="caution">
    <text evidence="5">The sequence shown here is derived from an EMBL/GenBank/DDBJ whole genome shotgun (WGS) entry which is preliminary data.</text>
</comment>
<dbReference type="Proteomes" id="UP000557307">
    <property type="component" value="Unassembled WGS sequence"/>
</dbReference>
<keyword evidence="3" id="KW-0378">Hydrolase</keyword>
<gene>
    <name evidence="5" type="ORF">HNQ92_003131</name>
</gene>
<accession>A0A840TUP6</accession>
<evidence type="ECO:0000256" key="4">
    <source>
        <dbReference type="ARBA" id="ARBA00051722"/>
    </source>
</evidence>
<dbReference type="EC" id="3.1.3.48" evidence="2"/>
<evidence type="ECO:0000256" key="3">
    <source>
        <dbReference type="ARBA" id="ARBA00022801"/>
    </source>
</evidence>
<dbReference type="InterPro" id="IPR016195">
    <property type="entry name" value="Pol/histidinol_Pase-like"/>
</dbReference>